<dbReference type="GO" id="GO:0032993">
    <property type="term" value="C:protein-DNA complex"/>
    <property type="evidence" value="ECO:0007669"/>
    <property type="project" value="TreeGrafter"/>
</dbReference>
<accession>F4QIF5</accession>
<dbReference type="InterPro" id="IPR051912">
    <property type="entry name" value="Alkylbase_DNA_Glycosylase/TA"/>
</dbReference>
<evidence type="ECO:0000259" key="5">
    <source>
        <dbReference type="SMART" id="SM00478"/>
    </source>
</evidence>
<dbReference type="EC" id="3.2.2.21" evidence="2"/>
<keyword evidence="3" id="KW-0227">DNA damage</keyword>
<dbReference type="GO" id="GO:0006285">
    <property type="term" value="P:base-excision repair, AP site formation"/>
    <property type="evidence" value="ECO:0007669"/>
    <property type="project" value="TreeGrafter"/>
</dbReference>
<dbReference type="EMBL" id="GL883077">
    <property type="protein sequence ID" value="EGF92944.1"/>
    <property type="molecule type" value="Genomic_DNA"/>
</dbReference>
<dbReference type="eggNOG" id="COG0122">
    <property type="taxonomic scope" value="Bacteria"/>
</dbReference>
<name>F4QIF5_9CAUL</name>
<dbReference type="GO" id="GO:0032131">
    <property type="term" value="F:alkylated DNA binding"/>
    <property type="evidence" value="ECO:0007669"/>
    <property type="project" value="TreeGrafter"/>
</dbReference>
<dbReference type="OrthoDB" id="9811249at2"/>
<dbReference type="Gene3D" id="1.10.1670.40">
    <property type="match status" value="1"/>
</dbReference>
<dbReference type="PANTHER" id="PTHR43003:SF5">
    <property type="entry name" value="DNA-3-METHYLADENINE GLYCOSYLASE"/>
    <property type="match status" value="1"/>
</dbReference>
<dbReference type="GO" id="GO:0005737">
    <property type="term" value="C:cytoplasm"/>
    <property type="evidence" value="ECO:0007669"/>
    <property type="project" value="TreeGrafter"/>
</dbReference>
<keyword evidence="6" id="KW-0326">Glycosidase</keyword>
<dbReference type="GO" id="GO:0043916">
    <property type="term" value="F:DNA-7-methylguanine glycosylase activity"/>
    <property type="evidence" value="ECO:0007669"/>
    <property type="project" value="TreeGrafter"/>
</dbReference>
<keyword evidence="4" id="KW-0234">DNA repair</keyword>
<dbReference type="Proteomes" id="UP000006512">
    <property type="component" value="Unassembled WGS sequence"/>
</dbReference>
<reference evidence="7" key="1">
    <citation type="submission" date="2011-03" db="EMBL/GenBank/DDBJ databases">
        <title>Draft genome sequence of Brevundimonas diminuta.</title>
        <authorList>
            <person name="Brown P.J.B."/>
            <person name="Buechlein A."/>
            <person name="Hemmerich C."/>
            <person name="Brun Y.V."/>
        </authorList>
    </citation>
    <scope>NUCLEOTIDE SEQUENCE [LARGE SCALE GENOMIC DNA]</scope>
    <source>
        <strain evidence="7">C19</strain>
    </source>
</reference>
<evidence type="ECO:0000256" key="2">
    <source>
        <dbReference type="ARBA" id="ARBA00012000"/>
    </source>
</evidence>
<dbReference type="PANTHER" id="PTHR43003">
    <property type="entry name" value="DNA-3-METHYLADENINE GLYCOSYLASE"/>
    <property type="match status" value="1"/>
</dbReference>
<comment type="catalytic activity">
    <reaction evidence="1">
        <text>Hydrolysis of alkylated DNA, releasing 3-methyladenine, 3-methylguanine, 7-methylguanine and 7-methyladenine.</text>
        <dbReference type="EC" id="3.2.2.21"/>
    </reaction>
</comment>
<dbReference type="HOGENOM" id="CLU_000445_72_5_5"/>
<dbReference type="GO" id="GO:0008725">
    <property type="term" value="F:DNA-3-methyladenine glycosylase activity"/>
    <property type="evidence" value="ECO:0007669"/>
    <property type="project" value="TreeGrafter"/>
</dbReference>
<organism evidence="6 7">
    <name type="scientific">Asticcacaulis biprosthecium C19</name>
    <dbReference type="NCBI Taxonomy" id="715226"/>
    <lineage>
        <taxon>Bacteria</taxon>
        <taxon>Pseudomonadati</taxon>
        <taxon>Pseudomonadota</taxon>
        <taxon>Alphaproteobacteria</taxon>
        <taxon>Caulobacterales</taxon>
        <taxon>Caulobacteraceae</taxon>
        <taxon>Asticcacaulis</taxon>
    </lineage>
</organism>
<dbReference type="GO" id="GO:0006307">
    <property type="term" value="P:DNA alkylation repair"/>
    <property type="evidence" value="ECO:0007669"/>
    <property type="project" value="TreeGrafter"/>
</dbReference>
<proteinExistence type="predicted"/>
<evidence type="ECO:0000256" key="1">
    <source>
        <dbReference type="ARBA" id="ARBA00000086"/>
    </source>
</evidence>
<keyword evidence="6" id="KW-0378">Hydrolase</keyword>
<dbReference type="SMART" id="SM00478">
    <property type="entry name" value="ENDO3c"/>
    <property type="match status" value="1"/>
</dbReference>
<evidence type="ECO:0000313" key="7">
    <source>
        <dbReference type="Proteomes" id="UP000006512"/>
    </source>
</evidence>
<evidence type="ECO:0000256" key="3">
    <source>
        <dbReference type="ARBA" id="ARBA00022763"/>
    </source>
</evidence>
<dbReference type="AlphaFoldDB" id="F4QIF5"/>
<dbReference type="Gene3D" id="1.10.340.30">
    <property type="entry name" value="Hypothetical protein, domain 2"/>
    <property type="match status" value="1"/>
</dbReference>
<dbReference type="CDD" id="cd00056">
    <property type="entry name" value="ENDO3c"/>
    <property type="match status" value="1"/>
</dbReference>
<dbReference type="STRING" id="715226.ABI_13830"/>
<keyword evidence="7" id="KW-1185">Reference proteome</keyword>
<protein>
    <recommendedName>
        <fullName evidence="2">DNA-3-methyladenine glycosylase II</fullName>
        <ecNumber evidence="2">3.2.2.21</ecNumber>
    </recommendedName>
</protein>
<dbReference type="RefSeq" id="WP_006272129.1">
    <property type="nucleotide sequence ID" value="NZ_GL883077.1"/>
</dbReference>
<evidence type="ECO:0000313" key="6">
    <source>
        <dbReference type="EMBL" id="EGF92944.1"/>
    </source>
</evidence>
<evidence type="ECO:0000256" key="4">
    <source>
        <dbReference type="ARBA" id="ARBA00023204"/>
    </source>
</evidence>
<dbReference type="SUPFAM" id="SSF48150">
    <property type="entry name" value="DNA-glycosylase"/>
    <property type="match status" value="1"/>
</dbReference>
<sequence length="209" mass="23268">MTPLDPAHLAHLAEADPKLKPLTERFGHIQYRLRESGFPALLRLIVEQQLSVKAADTIVGRLHAGLTEVSPQALLAHDVDLLRGYGLSRPKIAYARALAEAIHGGVFDTESLTHLDIEAAADKLLALKGVGRWTAEVYLMFSEGRLDLFPVGDIALREALGWLDQRDARPDEKYSAERARIWSPYRSVASHLLWAWYGAVKRGEASREL</sequence>
<dbReference type="InterPro" id="IPR003265">
    <property type="entry name" value="HhH-GPD_domain"/>
</dbReference>
<gene>
    <name evidence="6" type="ORF">ABI_13830</name>
</gene>
<dbReference type="InterPro" id="IPR011257">
    <property type="entry name" value="DNA_glycosylase"/>
</dbReference>
<feature type="domain" description="HhH-GPD" evidence="5">
    <location>
        <begin position="46"/>
        <end position="200"/>
    </location>
</feature>
<dbReference type="Pfam" id="PF00730">
    <property type="entry name" value="HhH-GPD"/>
    <property type="match status" value="1"/>
</dbReference>